<evidence type="ECO:0000256" key="4">
    <source>
        <dbReference type="ARBA" id="ARBA00022960"/>
    </source>
</evidence>
<feature type="chain" id="PRO_5020640481" evidence="8">
    <location>
        <begin position="21"/>
        <end position="177"/>
    </location>
</feature>
<dbReference type="PROSITE" id="PS52029">
    <property type="entry name" value="LD_TPASE"/>
    <property type="match status" value="1"/>
</dbReference>
<keyword evidence="6 7" id="KW-0961">Cell wall biogenesis/degradation</keyword>
<keyword evidence="8" id="KW-0732">Signal</keyword>
<feature type="active site" description="Proton donor/acceptor" evidence="7">
    <location>
        <position position="139"/>
    </location>
</feature>
<dbReference type="InterPro" id="IPR038063">
    <property type="entry name" value="Transpep_catalytic_dom"/>
</dbReference>
<name>A0A4R5FAG8_9FLAO</name>
<dbReference type="InterPro" id="IPR005490">
    <property type="entry name" value="LD_TPept_cat_dom"/>
</dbReference>
<accession>A0A4R5FAG8</accession>
<protein>
    <submittedName>
        <fullName evidence="10">Murein L,D-transpeptidase catalytic domain family protein</fullName>
    </submittedName>
</protein>
<comment type="similarity">
    <text evidence="2">Belongs to the YkuD family.</text>
</comment>
<evidence type="ECO:0000256" key="7">
    <source>
        <dbReference type="PROSITE-ProRule" id="PRU01373"/>
    </source>
</evidence>
<gene>
    <name evidence="10" type="ORF">E0I26_03885</name>
</gene>
<dbReference type="Proteomes" id="UP000294814">
    <property type="component" value="Unassembled WGS sequence"/>
</dbReference>
<dbReference type="GO" id="GO:0009252">
    <property type="term" value="P:peptidoglycan biosynthetic process"/>
    <property type="evidence" value="ECO:0007669"/>
    <property type="project" value="UniProtKB-KW"/>
</dbReference>
<evidence type="ECO:0000256" key="2">
    <source>
        <dbReference type="ARBA" id="ARBA00005992"/>
    </source>
</evidence>
<organism evidence="10 11">
    <name type="scientific">Flavobacterium rhamnosiphilum</name>
    <dbReference type="NCBI Taxonomy" id="2541724"/>
    <lineage>
        <taxon>Bacteria</taxon>
        <taxon>Pseudomonadati</taxon>
        <taxon>Bacteroidota</taxon>
        <taxon>Flavobacteriia</taxon>
        <taxon>Flavobacteriales</taxon>
        <taxon>Flavobacteriaceae</taxon>
        <taxon>Flavobacterium</taxon>
    </lineage>
</organism>
<comment type="pathway">
    <text evidence="1 7">Cell wall biogenesis; peptidoglycan biosynthesis.</text>
</comment>
<feature type="active site" description="Nucleophile" evidence="7">
    <location>
        <position position="152"/>
    </location>
</feature>
<dbReference type="PANTHER" id="PTHR38477:SF1">
    <property type="entry name" value="MUREIN L,D-TRANSPEPTIDASE CATALYTIC DOMAIN FAMILY PROTEIN"/>
    <property type="match status" value="1"/>
</dbReference>
<comment type="caution">
    <text evidence="10">The sequence shown here is derived from an EMBL/GenBank/DDBJ whole genome shotgun (WGS) entry which is preliminary data.</text>
</comment>
<dbReference type="RefSeq" id="WP_131915193.1">
    <property type="nucleotide sequence ID" value="NZ_SMLG01000002.1"/>
</dbReference>
<reference evidence="10 11" key="1">
    <citation type="submission" date="2019-03" db="EMBL/GenBank/DDBJ databases">
        <title>Novel species of Flavobacterium.</title>
        <authorList>
            <person name="Liu Q."/>
            <person name="Xin Y.-H."/>
        </authorList>
    </citation>
    <scope>NUCLEOTIDE SEQUENCE [LARGE SCALE GENOMIC DNA]</scope>
    <source>
        <strain evidence="10 11">LB3P52</strain>
    </source>
</reference>
<evidence type="ECO:0000256" key="5">
    <source>
        <dbReference type="ARBA" id="ARBA00022984"/>
    </source>
</evidence>
<evidence type="ECO:0000313" key="10">
    <source>
        <dbReference type="EMBL" id="TDE45838.1"/>
    </source>
</evidence>
<evidence type="ECO:0000256" key="1">
    <source>
        <dbReference type="ARBA" id="ARBA00004752"/>
    </source>
</evidence>
<sequence length="177" mass="19612">MKKTLTIILLCAFNFIVAQSNEEIVQKACEVQTKWGSKAKNKNIITLIDFSKSINEARLYVIDLKNNKILLTSNVDHGSGSGTGLTPSSFSNIEGSKATSLGCYLTLQTYQGMWGYSLRLDGLENDKNSNALKRNIVVHSSKKMFSKFSWGCFSVPDNNANPLIDLIKNGSLIYAYQ</sequence>
<evidence type="ECO:0000259" key="9">
    <source>
        <dbReference type="PROSITE" id="PS52029"/>
    </source>
</evidence>
<keyword evidence="5 7" id="KW-0573">Peptidoglycan synthesis</keyword>
<dbReference type="GO" id="GO:0008360">
    <property type="term" value="P:regulation of cell shape"/>
    <property type="evidence" value="ECO:0007669"/>
    <property type="project" value="UniProtKB-UniRule"/>
</dbReference>
<dbReference type="GO" id="GO:0071555">
    <property type="term" value="P:cell wall organization"/>
    <property type="evidence" value="ECO:0007669"/>
    <property type="project" value="UniProtKB-UniRule"/>
</dbReference>
<dbReference type="GO" id="GO:0016740">
    <property type="term" value="F:transferase activity"/>
    <property type="evidence" value="ECO:0007669"/>
    <property type="project" value="UniProtKB-KW"/>
</dbReference>
<keyword evidence="11" id="KW-1185">Reference proteome</keyword>
<keyword evidence="3" id="KW-0808">Transferase</keyword>
<dbReference type="InterPro" id="IPR032676">
    <property type="entry name" value="YkuD_2"/>
</dbReference>
<feature type="signal peptide" evidence="8">
    <location>
        <begin position="1"/>
        <end position="20"/>
    </location>
</feature>
<proteinExistence type="inferred from homology"/>
<evidence type="ECO:0000313" key="11">
    <source>
        <dbReference type="Proteomes" id="UP000294814"/>
    </source>
</evidence>
<evidence type="ECO:0000256" key="8">
    <source>
        <dbReference type="SAM" id="SignalP"/>
    </source>
</evidence>
<evidence type="ECO:0000256" key="3">
    <source>
        <dbReference type="ARBA" id="ARBA00022679"/>
    </source>
</evidence>
<dbReference type="PANTHER" id="PTHR38477">
    <property type="entry name" value="HYPOTHETICAL EXPORTED PROTEIN"/>
    <property type="match status" value="1"/>
</dbReference>
<feature type="domain" description="L,D-TPase catalytic" evidence="9">
    <location>
        <begin position="58"/>
        <end position="176"/>
    </location>
</feature>
<dbReference type="OrthoDB" id="1247236at2"/>
<evidence type="ECO:0000256" key="6">
    <source>
        <dbReference type="ARBA" id="ARBA00023316"/>
    </source>
</evidence>
<dbReference type="EMBL" id="SMLG01000002">
    <property type="protein sequence ID" value="TDE45838.1"/>
    <property type="molecule type" value="Genomic_DNA"/>
</dbReference>
<dbReference type="AlphaFoldDB" id="A0A4R5FAG8"/>
<dbReference type="GO" id="GO:0004180">
    <property type="term" value="F:carboxypeptidase activity"/>
    <property type="evidence" value="ECO:0007669"/>
    <property type="project" value="UniProtKB-ARBA"/>
</dbReference>
<dbReference type="Pfam" id="PF13645">
    <property type="entry name" value="YkuD_2"/>
    <property type="match status" value="1"/>
</dbReference>
<dbReference type="SUPFAM" id="SSF141523">
    <property type="entry name" value="L,D-transpeptidase catalytic domain-like"/>
    <property type="match status" value="1"/>
</dbReference>
<keyword evidence="4 7" id="KW-0133">Cell shape</keyword>